<dbReference type="InterPro" id="IPR002303">
    <property type="entry name" value="Valyl-tRNA_ligase"/>
</dbReference>
<proteinExistence type="inferred from homology"/>
<dbReference type="GO" id="GO:0004832">
    <property type="term" value="F:valine-tRNA ligase activity"/>
    <property type="evidence" value="ECO:0007669"/>
    <property type="project" value="UniProtKB-EC"/>
</dbReference>
<dbReference type="SUPFAM" id="SSF47576">
    <property type="entry name" value="Calponin-homology domain, CH-domain"/>
    <property type="match status" value="1"/>
</dbReference>
<keyword evidence="6 9" id="KW-0648">Protein biosynthesis</keyword>
<evidence type="ECO:0000256" key="4">
    <source>
        <dbReference type="ARBA" id="ARBA00022741"/>
    </source>
</evidence>
<dbReference type="Pfam" id="PF00307">
    <property type="entry name" value="CH"/>
    <property type="match status" value="1"/>
</dbReference>
<feature type="region of interest" description="Disordered" evidence="10">
    <location>
        <begin position="649"/>
        <end position="689"/>
    </location>
</feature>
<evidence type="ECO:0000256" key="8">
    <source>
        <dbReference type="ARBA" id="ARBA00029936"/>
    </source>
</evidence>
<dbReference type="WBParaSite" id="Gr19_v10_g1035.t1">
    <property type="protein sequence ID" value="Gr19_v10_g1035.t1"/>
    <property type="gene ID" value="Gr19_v10_g1035"/>
</dbReference>
<accession>A0A914GPZ0</accession>
<dbReference type="InterPro" id="IPR009080">
    <property type="entry name" value="tRNAsynth_Ia_anticodon-bd"/>
</dbReference>
<dbReference type="Gene3D" id="3.40.50.620">
    <property type="entry name" value="HUPs"/>
    <property type="match status" value="1"/>
</dbReference>
<evidence type="ECO:0000313" key="12">
    <source>
        <dbReference type="Proteomes" id="UP000887572"/>
    </source>
</evidence>
<dbReference type="InterPro" id="IPR002300">
    <property type="entry name" value="aa-tRNA-synth_Ia"/>
</dbReference>
<evidence type="ECO:0000256" key="5">
    <source>
        <dbReference type="ARBA" id="ARBA00022840"/>
    </source>
</evidence>
<evidence type="ECO:0000256" key="6">
    <source>
        <dbReference type="ARBA" id="ARBA00022917"/>
    </source>
</evidence>
<dbReference type="PANTHER" id="PTHR11946:SF111">
    <property type="entry name" value="VALINE--TRNA LIGASE"/>
    <property type="match status" value="1"/>
</dbReference>
<dbReference type="EC" id="6.1.1.9" evidence="2"/>
<feature type="domain" description="Calponin-homology (CH)" evidence="11">
    <location>
        <begin position="709"/>
        <end position="811"/>
    </location>
</feature>
<dbReference type="InterPro" id="IPR014729">
    <property type="entry name" value="Rossmann-like_a/b/a_fold"/>
</dbReference>
<evidence type="ECO:0000256" key="9">
    <source>
        <dbReference type="RuleBase" id="RU363035"/>
    </source>
</evidence>
<dbReference type="GO" id="GO:0006438">
    <property type="term" value="P:valyl-tRNA aminoacylation"/>
    <property type="evidence" value="ECO:0007669"/>
    <property type="project" value="InterPro"/>
</dbReference>
<sequence>MYKVTEPDSFGALVKLEEYPRLYVIGKAKLRHCFHFQCQHHVCGLKTVSTLGPYDATAIQLVQQHYEAAMASPTHRHDTSASSSADVFRMVLPPPNVTGNLHIGHAITVALEDTICRYQRLLGKKVLWTPGFDHAGMATQQVVEKQLERRFGKRRDELSQAEFVAYCETWKEERIRDITGQLGSMACSLDWPSLFYTMDQNFARAVRVAFCRLHSRGLIVREARPVFTAVALGDAKKAPEAVIKEQWFLHMDGMNGRLRSDLEAGEFNFTPPMSKEIADEFVKFKEPWNLSRQIVWGHRIPAYFVEKSKRWIVAESVAEARAQLESSETDSELLQDPDVLDTWFSSALIPIVVAGWPDQPISGQSLELMETGYDIVGHWVAKMMMLCHCLTGEYPFTRVLLHGMVRDNRERKMSKSLGNVVDPLDVINGVDLQQMIERMRSSNLPLEEMALAEKELHTRFPRGIRRNGVDAFRFALLQHDLTKPVLRVDFTLPLTDARRFCKRVWNMCKFAQRVFEAASASSDCGDAHQTVEATFEAEDVELMRQLALATRRYHRHMQLLNTDQALHALREFIGDHVNSAYLEHAKCVLQAEHVDVHRLRAVSATLREVVAASLGLLEPFLPQLCTFLQDTLALDAHSAAVRALREAMNETDDDDDDDDLTSEEQQKIDDRKDGEEWREQTAKEQREIQRDLPKMPVVNVYSTSVTSENTSRFELLAWVNDCLQSKLTKIEEMATGAAYCHLTDFLFPSKVPLKKVKWNSRSDVDWMNNWRVLQQSWKTIGIDKPVPVQNLMRAKFQDNFEFLQWFKKFFDANYDGHEYDPVAARNYEEFPSSLTDVHSSPLPDTQYEEVEEAEQYEDEFSEKYAAEVSALEESFKELDDYQLQVETVEENRPPGNDDQNMKK</sequence>
<comment type="similarity">
    <text evidence="1 9">Belongs to the class-I aminoacyl-tRNA synthetase family.</text>
</comment>
<dbReference type="Gene3D" id="1.10.418.10">
    <property type="entry name" value="Calponin-like domain"/>
    <property type="match status" value="1"/>
</dbReference>
<dbReference type="Proteomes" id="UP000887572">
    <property type="component" value="Unplaced"/>
</dbReference>
<dbReference type="InterPro" id="IPR001715">
    <property type="entry name" value="CH_dom"/>
</dbReference>
<evidence type="ECO:0000259" key="11">
    <source>
        <dbReference type="PROSITE" id="PS50021"/>
    </source>
</evidence>
<keyword evidence="3 9" id="KW-0436">Ligase</keyword>
<dbReference type="InterPro" id="IPR001412">
    <property type="entry name" value="aa-tRNA-synth_I_CS"/>
</dbReference>
<keyword evidence="12" id="KW-1185">Reference proteome</keyword>
<keyword evidence="7 9" id="KW-0030">Aminoacyl-tRNA synthetase</keyword>
<evidence type="ECO:0000256" key="7">
    <source>
        <dbReference type="ARBA" id="ARBA00023146"/>
    </source>
</evidence>
<dbReference type="PROSITE" id="PS50021">
    <property type="entry name" value="CH"/>
    <property type="match status" value="1"/>
</dbReference>
<dbReference type="SUPFAM" id="SSF52374">
    <property type="entry name" value="Nucleotidylyl transferase"/>
    <property type="match status" value="1"/>
</dbReference>
<dbReference type="InterPro" id="IPR036872">
    <property type="entry name" value="CH_dom_sf"/>
</dbReference>
<name>A0A914GPZ0_GLORO</name>
<dbReference type="AlphaFoldDB" id="A0A914GPZ0"/>
<dbReference type="GO" id="GO:0005524">
    <property type="term" value="F:ATP binding"/>
    <property type="evidence" value="ECO:0007669"/>
    <property type="project" value="UniProtKB-KW"/>
</dbReference>
<evidence type="ECO:0000256" key="1">
    <source>
        <dbReference type="ARBA" id="ARBA00005594"/>
    </source>
</evidence>
<evidence type="ECO:0000256" key="10">
    <source>
        <dbReference type="SAM" id="MobiDB-lite"/>
    </source>
</evidence>
<organism evidence="12 13">
    <name type="scientific">Globodera rostochiensis</name>
    <name type="common">Golden nematode worm</name>
    <name type="synonym">Heterodera rostochiensis</name>
    <dbReference type="NCBI Taxonomy" id="31243"/>
    <lineage>
        <taxon>Eukaryota</taxon>
        <taxon>Metazoa</taxon>
        <taxon>Ecdysozoa</taxon>
        <taxon>Nematoda</taxon>
        <taxon>Chromadorea</taxon>
        <taxon>Rhabditida</taxon>
        <taxon>Tylenchina</taxon>
        <taxon>Tylenchomorpha</taxon>
        <taxon>Tylenchoidea</taxon>
        <taxon>Heteroderidae</taxon>
        <taxon>Heteroderinae</taxon>
        <taxon>Globodera</taxon>
    </lineage>
</organism>
<feature type="compositionally biased region" description="Acidic residues" evidence="10">
    <location>
        <begin position="649"/>
        <end position="662"/>
    </location>
</feature>
<dbReference type="Pfam" id="PF08264">
    <property type="entry name" value="Anticodon_1"/>
    <property type="match status" value="1"/>
</dbReference>
<dbReference type="GO" id="GO:0005829">
    <property type="term" value="C:cytosol"/>
    <property type="evidence" value="ECO:0007669"/>
    <property type="project" value="TreeGrafter"/>
</dbReference>
<evidence type="ECO:0000256" key="3">
    <source>
        <dbReference type="ARBA" id="ARBA00022598"/>
    </source>
</evidence>
<evidence type="ECO:0000256" key="2">
    <source>
        <dbReference type="ARBA" id="ARBA00013169"/>
    </source>
</evidence>
<dbReference type="InterPro" id="IPR013155">
    <property type="entry name" value="M/V/L/I-tRNA-synth_anticd-bd"/>
</dbReference>
<protein>
    <recommendedName>
        <fullName evidence="2">valine--tRNA ligase</fullName>
        <ecNumber evidence="2">6.1.1.9</ecNumber>
    </recommendedName>
    <alternativeName>
        <fullName evidence="8">Valyl-tRNA synthetase</fullName>
    </alternativeName>
</protein>
<keyword evidence="5 9" id="KW-0067">ATP-binding</keyword>
<dbReference type="PROSITE" id="PS00178">
    <property type="entry name" value="AA_TRNA_LIGASE_I"/>
    <property type="match status" value="1"/>
</dbReference>
<dbReference type="Pfam" id="PF00133">
    <property type="entry name" value="tRNA-synt_1"/>
    <property type="match status" value="1"/>
</dbReference>
<dbReference type="SUPFAM" id="SSF47323">
    <property type="entry name" value="Anticodon-binding domain of a subclass of class I aminoacyl-tRNA synthetases"/>
    <property type="match status" value="1"/>
</dbReference>
<reference evidence="13" key="1">
    <citation type="submission" date="2022-11" db="UniProtKB">
        <authorList>
            <consortium name="WormBaseParasite"/>
        </authorList>
    </citation>
    <scope>IDENTIFICATION</scope>
</reference>
<dbReference type="Gene3D" id="1.10.730.10">
    <property type="entry name" value="Isoleucyl-tRNA Synthetase, Domain 1"/>
    <property type="match status" value="1"/>
</dbReference>
<feature type="compositionally biased region" description="Basic and acidic residues" evidence="10">
    <location>
        <begin position="664"/>
        <end position="689"/>
    </location>
</feature>
<dbReference type="FunFam" id="1.10.418.10:FF:000072">
    <property type="entry name" value="microtubule-associated protein RP/EB family member 2 isoform X2"/>
    <property type="match status" value="1"/>
</dbReference>
<keyword evidence="4 9" id="KW-0547">Nucleotide-binding</keyword>
<dbReference type="PANTHER" id="PTHR11946">
    <property type="entry name" value="VALYL-TRNA SYNTHETASES"/>
    <property type="match status" value="1"/>
</dbReference>
<evidence type="ECO:0000313" key="13">
    <source>
        <dbReference type="WBParaSite" id="Gr19_v10_g1035.t1"/>
    </source>
</evidence>